<keyword evidence="1" id="KW-0472">Membrane</keyword>
<sequence>MSRRTGFTVVEVIIVMAIMAILLAIGTVSFRSYQVSTRDKTREGDITTIQNYLESLYPRELRDSSNNIIKSAGSYPAHVISGAGGSAMTDALFDQIFSELPDAAKKGPLPGEKFVSAGVLQYGSHSTPLNRSMLMSYTSDYNTHKPSGYANGAYAYFAINRSGNRCITLTDECQGYIIMYHLEGQPLEWKIVEKSR</sequence>
<name>A0A4P9A3P4_9BACT</name>
<keyword evidence="1" id="KW-0812">Transmembrane</keyword>
<evidence type="ECO:0000313" key="2">
    <source>
        <dbReference type="EMBL" id="QCT42440.1"/>
    </source>
</evidence>
<keyword evidence="1" id="KW-1133">Transmembrane helix</keyword>
<dbReference type="KEGG" id="nft:FBF37_03135"/>
<evidence type="ECO:0000256" key="1">
    <source>
        <dbReference type="SAM" id="Phobius"/>
    </source>
</evidence>
<evidence type="ECO:0000313" key="3">
    <source>
        <dbReference type="Proteomes" id="UP000310639"/>
    </source>
</evidence>
<protein>
    <submittedName>
        <fullName evidence="2">Type II secretion system protein</fullName>
    </submittedName>
</protein>
<dbReference type="NCBIfam" id="TIGR02532">
    <property type="entry name" value="IV_pilin_GFxxxE"/>
    <property type="match status" value="1"/>
</dbReference>
<dbReference type="EMBL" id="CP040004">
    <property type="protein sequence ID" value="QCT42440.1"/>
    <property type="molecule type" value="Genomic_DNA"/>
</dbReference>
<dbReference type="RefSeq" id="WP_138079401.1">
    <property type="nucleotide sequence ID" value="NZ_CP040004.1"/>
</dbReference>
<dbReference type="OrthoDB" id="9863985at2"/>
<keyword evidence="3" id="KW-1185">Reference proteome</keyword>
<dbReference type="SUPFAM" id="SSF54523">
    <property type="entry name" value="Pili subunits"/>
    <property type="match status" value="1"/>
</dbReference>
<dbReference type="AlphaFoldDB" id="A0A4P9A3P4"/>
<dbReference type="InterPro" id="IPR045584">
    <property type="entry name" value="Pilin-like"/>
</dbReference>
<reference evidence="2 3" key="1">
    <citation type="submission" date="2019-04" db="EMBL/GenBank/DDBJ databases">
        <title>Saccharibacteria TM7 genomes.</title>
        <authorList>
            <person name="Bor B."/>
            <person name="He X."/>
            <person name="Chen T."/>
            <person name="Dewhirst F.E."/>
        </authorList>
    </citation>
    <scope>NUCLEOTIDE SEQUENCE [LARGE SCALE GENOMIC DNA]</scope>
    <source>
        <strain evidence="2 3">BB001</strain>
    </source>
</reference>
<accession>A0A4P9A3P4</accession>
<proteinExistence type="predicted"/>
<dbReference type="InterPro" id="IPR012902">
    <property type="entry name" value="N_methyl_site"/>
</dbReference>
<gene>
    <name evidence="2" type="ORF">FBF37_03135</name>
</gene>
<dbReference type="Proteomes" id="UP000310639">
    <property type="component" value="Chromosome"/>
</dbReference>
<feature type="transmembrane region" description="Helical" evidence="1">
    <location>
        <begin position="12"/>
        <end position="33"/>
    </location>
</feature>
<organism evidence="2 3">
    <name type="scientific">Candidatus Nanosynbacter featherlites</name>
    <dbReference type="NCBI Taxonomy" id="2572088"/>
    <lineage>
        <taxon>Bacteria</taxon>
        <taxon>Candidatus Saccharimonadota</taxon>
        <taxon>Candidatus Saccharimonadia</taxon>
        <taxon>Candidatus Nanosynbacterales</taxon>
        <taxon>Candidatus Nanosynbacteraceae</taxon>
        <taxon>Candidatus Nanosynbacter</taxon>
    </lineage>
</organism>
<dbReference type="Pfam" id="PF07963">
    <property type="entry name" value="N_methyl"/>
    <property type="match status" value="1"/>
</dbReference>
<dbReference type="Gene3D" id="3.30.700.10">
    <property type="entry name" value="Glycoprotein, Type 4 Pilin"/>
    <property type="match status" value="1"/>
</dbReference>